<name>A0A9J7M833_BRAFL</name>
<organism evidence="4 6">
    <name type="scientific">Branchiostoma floridae</name>
    <name type="common">Florida lancelet</name>
    <name type="synonym">Amphioxus</name>
    <dbReference type="NCBI Taxonomy" id="7739"/>
    <lineage>
        <taxon>Eukaryota</taxon>
        <taxon>Metazoa</taxon>
        <taxon>Chordata</taxon>
        <taxon>Cephalochordata</taxon>
        <taxon>Leptocardii</taxon>
        <taxon>Amphioxiformes</taxon>
        <taxon>Branchiostomatidae</taxon>
        <taxon>Branchiostoma</taxon>
    </lineage>
</organism>
<dbReference type="SUPFAM" id="SSF53474">
    <property type="entry name" value="alpha/beta-Hydrolases"/>
    <property type="match status" value="1"/>
</dbReference>
<reference evidence="5 6" key="2">
    <citation type="submission" date="2025-04" db="UniProtKB">
        <authorList>
            <consortium name="RefSeq"/>
        </authorList>
    </citation>
    <scope>IDENTIFICATION</scope>
    <source>
        <strain evidence="5 6">S238N-H82</strain>
        <tissue evidence="5 6">Testes</tissue>
    </source>
</reference>
<dbReference type="Pfam" id="PF00561">
    <property type="entry name" value="Abhydrolase_1"/>
    <property type="match status" value="1"/>
</dbReference>
<dbReference type="PANTHER" id="PTHR43798:SF14">
    <property type="entry name" value="SERINE HYDROLASE-LIKE PROTEIN DDB_G0286239"/>
    <property type="match status" value="1"/>
</dbReference>
<dbReference type="InterPro" id="IPR029058">
    <property type="entry name" value="AB_hydrolase_fold"/>
</dbReference>
<dbReference type="GeneID" id="118429524"/>
<dbReference type="RefSeq" id="XP_035695917.1">
    <property type="nucleotide sequence ID" value="XM_035840024.1"/>
</dbReference>
<dbReference type="OrthoDB" id="190201at2759"/>
<accession>A0A9J7M833</accession>
<evidence type="ECO:0000259" key="3">
    <source>
        <dbReference type="Pfam" id="PF00561"/>
    </source>
</evidence>
<comment type="similarity">
    <text evidence="1">Belongs to the AB hydrolase superfamily.</text>
</comment>
<dbReference type="GO" id="GO:0016787">
    <property type="term" value="F:hydrolase activity"/>
    <property type="evidence" value="ECO:0000318"/>
    <property type="project" value="GO_Central"/>
</dbReference>
<dbReference type="KEGG" id="bfo:118429524"/>
<proteinExistence type="inferred from homology"/>
<dbReference type="PANTHER" id="PTHR43798">
    <property type="entry name" value="MONOACYLGLYCEROL LIPASE"/>
    <property type="match status" value="1"/>
</dbReference>
<evidence type="ECO:0000313" key="4">
    <source>
        <dbReference type="Proteomes" id="UP000001554"/>
    </source>
</evidence>
<evidence type="ECO:0000313" key="6">
    <source>
        <dbReference type="RefSeq" id="XP_035695918.1"/>
    </source>
</evidence>
<reference evidence="4" key="1">
    <citation type="journal article" date="2020" name="Nat. Ecol. Evol.">
        <title>Deeply conserved synteny resolves early events in vertebrate evolution.</title>
        <authorList>
            <person name="Simakov O."/>
            <person name="Marletaz F."/>
            <person name="Yue J.X."/>
            <person name="O'Connell B."/>
            <person name="Jenkins J."/>
            <person name="Brandt A."/>
            <person name="Calef R."/>
            <person name="Tung C.H."/>
            <person name="Huang T.K."/>
            <person name="Schmutz J."/>
            <person name="Satoh N."/>
            <person name="Yu J.K."/>
            <person name="Putnam N.H."/>
            <person name="Green R.E."/>
            <person name="Rokhsar D.S."/>
        </authorList>
    </citation>
    <scope>NUCLEOTIDE SEQUENCE [LARGE SCALE GENOMIC DNA]</scope>
    <source>
        <strain evidence="4">S238N-H82</strain>
    </source>
</reference>
<sequence length="353" mass="39304">MSISRSISLLRRLQFIPTLVKASSRTKSCKAMAMSTSDGDVYVGTTERGLTQELQFPVPWGHIAAKAWGDPLGRPVLGLHGYLDNANTFDTLAPLLPKDLYFVSVDLTGHGRSSHLPPGISYKTYENYLVDVHRVVLALGWKKFSLIAHSMGAGIAMTYSAVFPASVERLTVLDLSGPIYYPLEGTVQRLVDAVKRKLEMEKTSELPPHVYSREEALQKLLKGNISKLTREAGSVLLERGAREVEGGVVFTRDLKLKSPGFFYRTPKQTEEMVKGIKCPVLMLRATESLASGYEQERAKRFVPLFEANSCQFTLIQVEGNHHVHLNHPERVAPHIRAFFTLDSTTQPQPDSKL</sequence>
<dbReference type="OMA" id="MHYAVND"/>
<keyword evidence="4" id="KW-1185">Reference proteome</keyword>
<dbReference type="AlphaFoldDB" id="A0A9J7M833"/>
<dbReference type="InterPro" id="IPR050266">
    <property type="entry name" value="AB_hydrolase_sf"/>
</dbReference>
<dbReference type="Proteomes" id="UP000001554">
    <property type="component" value="Chromosome 13"/>
</dbReference>
<protein>
    <submittedName>
        <fullName evidence="5 6">Serine hydrolase-like protein</fullName>
    </submittedName>
</protein>
<gene>
    <name evidence="5 6" type="primary">LOC118429524</name>
</gene>
<dbReference type="Gene3D" id="3.40.50.1820">
    <property type="entry name" value="alpha/beta hydrolase"/>
    <property type="match status" value="1"/>
</dbReference>
<evidence type="ECO:0000256" key="2">
    <source>
        <dbReference type="ARBA" id="ARBA00022801"/>
    </source>
</evidence>
<feature type="domain" description="AB hydrolase-1" evidence="3">
    <location>
        <begin position="75"/>
        <end position="175"/>
    </location>
</feature>
<keyword evidence="2" id="KW-0378">Hydrolase</keyword>
<dbReference type="InterPro" id="IPR000073">
    <property type="entry name" value="AB_hydrolase_1"/>
</dbReference>
<evidence type="ECO:0000256" key="1">
    <source>
        <dbReference type="ARBA" id="ARBA00008645"/>
    </source>
</evidence>
<evidence type="ECO:0000313" key="5">
    <source>
        <dbReference type="RefSeq" id="XP_035695917.1"/>
    </source>
</evidence>
<dbReference type="RefSeq" id="XP_035695918.1">
    <property type="nucleotide sequence ID" value="XM_035840025.1"/>
</dbReference>